<proteinExistence type="predicted"/>
<keyword evidence="2" id="KW-1185">Reference proteome</keyword>
<dbReference type="RefSeq" id="WP_308951718.1">
    <property type="nucleotide sequence ID" value="NZ_JARXHW010000047.1"/>
</dbReference>
<evidence type="ECO:0000313" key="1">
    <source>
        <dbReference type="EMBL" id="MDQ8208969.1"/>
    </source>
</evidence>
<reference evidence="1 2" key="1">
    <citation type="submission" date="2023-04" db="EMBL/GenBank/DDBJ databases">
        <title>A novel bacteria isolated from coastal sediment.</title>
        <authorList>
            <person name="Liu X.-J."/>
            <person name="Du Z.-J."/>
        </authorList>
    </citation>
    <scope>NUCLEOTIDE SEQUENCE [LARGE SCALE GENOMIC DNA]</scope>
    <source>
        <strain evidence="1 2">SDUM461003</strain>
    </source>
</reference>
<dbReference type="Proteomes" id="UP001225316">
    <property type="component" value="Unassembled WGS sequence"/>
</dbReference>
<protein>
    <recommendedName>
        <fullName evidence="3">Transposase</fullName>
    </recommendedName>
</protein>
<dbReference type="EMBL" id="JARXHW010000047">
    <property type="protein sequence ID" value="MDQ8208969.1"/>
    <property type="molecule type" value="Genomic_DNA"/>
</dbReference>
<accession>A0ABU1AXS6</accession>
<name>A0ABU1AXS6_9BACT</name>
<comment type="caution">
    <text evidence="1">The sequence shown here is derived from an EMBL/GenBank/DDBJ whole genome shotgun (WGS) entry which is preliminary data.</text>
</comment>
<sequence>MNTAKNTHTIGIDLGDKSHQTCTLNAEGEIIERTTLLNNQPELIRFSKANQAPLSSWKPLAIHHGLAVCLTSAATR</sequence>
<evidence type="ECO:0000313" key="2">
    <source>
        <dbReference type="Proteomes" id="UP001225316"/>
    </source>
</evidence>
<gene>
    <name evidence="1" type="ORF">QEH52_15695</name>
</gene>
<evidence type="ECO:0008006" key="3">
    <source>
        <dbReference type="Google" id="ProtNLM"/>
    </source>
</evidence>
<organism evidence="1 2">
    <name type="scientific">Thalassobacterium maritimum</name>
    <dbReference type="NCBI Taxonomy" id="3041265"/>
    <lineage>
        <taxon>Bacteria</taxon>
        <taxon>Pseudomonadati</taxon>
        <taxon>Verrucomicrobiota</taxon>
        <taxon>Opitutia</taxon>
        <taxon>Puniceicoccales</taxon>
        <taxon>Coraliomargaritaceae</taxon>
        <taxon>Thalassobacterium</taxon>
    </lineage>
</organism>